<comment type="caution">
    <text evidence="2">The sequence shown here is derived from an EMBL/GenBank/DDBJ whole genome shotgun (WGS) entry which is preliminary data.</text>
</comment>
<name>A0ABP4N5B8_9ACTN</name>
<evidence type="ECO:0000256" key="1">
    <source>
        <dbReference type="SAM" id="SignalP"/>
    </source>
</evidence>
<evidence type="ECO:0000313" key="3">
    <source>
        <dbReference type="Proteomes" id="UP001501470"/>
    </source>
</evidence>
<protein>
    <submittedName>
        <fullName evidence="2">Uncharacterized protein</fullName>
    </submittedName>
</protein>
<accession>A0ABP4N5B8</accession>
<feature type="chain" id="PRO_5046452875" evidence="1">
    <location>
        <begin position="32"/>
        <end position="278"/>
    </location>
</feature>
<keyword evidence="1" id="KW-0732">Signal</keyword>
<organism evidence="2 3">
    <name type="scientific">Dactylosporangium maewongense</name>
    <dbReference type="NCBI Taxonomy" id="634393"/>
    <lineage>
        <taxon>Bacteria</taxon>
        <taxon>Bacillati</taxon>
        <taxon>Actinomycetota</taxon>
        <taxon>Actinomycetes</taxon>
        <taxon>Micromonosporales</taxon>
        <taxon>Micromonosporaceae</taxon>
        <taxon>Dactylosporangium</taxon>
    </lineage>
</organism>
<sequence length="278" mass="30015">MTVRVRWLGRVVLAGLCSLLVVGAVPSAAQAALALTPDVPNNTFSPWTWSFNVTVPRWNVVFVHPYQGGDEDLSITRAGVRLAQTGSTQVSEQAGARMDFIALNNHYLPLGAYTANTTTYSGSPAYQIIFRQSAGTITPHPFNSPARFVAASTNAKGYAMLGTIYDLQTQIGQDLIISADTPGGVFLVADYATMPIPTPVPPVCCVRISAISRWLSLEFLKDTERCIRVSGDGSLRGLVVLFRDGPGDAAPPTRRFNVEYATTAQAESRGCRWATMQE</sequence>
<reference evidence="3" key="1">
    <citation type="journal article" date="2019" name="Int. J. Syst. Evol. Microbiol.">
        <title>The Global Catalogue of Microorganisms (GCM) 10K type strain sequencing project: providing services to taxonomists for standard genome sequencing and annotation.</title>
        <authorList>
            <consortium name="The Broad Institute Genomics Platform"/>
            <consortium name="The Broad Institute Genome Sequencing Center for Infectious Disease"/>
            <person name="Wu L."/>
            <person name="Ma J."/>
        </authorList>
    </citation>
    <scope>NUCLEOTIDE SEQUENCE [LARGE SCALE GENOMIC DNA]</scope>
    <source>
        <strain evidence="3">JCM 15933</strain>
    </source>
</reference>
<feature type="signal peptide" evidence="1">
    <location>
        <begin position="1"/>
        <end position="31"/>
    </location>
</feature>
<dbReference type="Proteomes" id="UP001501470">
    <property type="component" value="Unassembled WGS sequence"/>
</dbReference>
<gene>
    <name evidence="2" type="ORF">GCM10009827_089750</name>
</gene>
<keyword evidence="3" id="KW-1185">Reference proteome</keyword>
<evidence type="ECO:0000313" key="2">
    <source>
        <dbReference type="EMBL" id="GAA1554984.1"/>
    </source>
</evidence>
<dbReference type="EMBL" id="BAAAQD010000024">
    <property type="protein sequence ID" value="GAA1554984.1"/>
    <property type="molecule type" value="Genomic_DNA"/>
</dbReference>
<proteinExistence type="predicted"/>